<evidence type="ECO:0000313" key="3">
    <source>
        <dbReference type="Proteomes" id="UP001233172"/>
    </source>
</evidence>
<dbReference type="EMBL" id="JASAOG010000239">
    <property type="protein sequence ID" value="KAK0042530.1"/>
    <property type="molecule type" value="Genomic_DNA"/>
</dbReference>
<comment type="caution">
    <text evidence="2">The sequence shown here is derived from an EMBL/GenBank/DDBJ whole genome shotgun (WGS) entry which is preliminary data.</text>
</comment>
<dbReference type="AlphaFoldDB" id="A0AAD8EWI8"/>
<organism evidence="2 3">
    <name type="scientific">Biomphalaria pfeifferi</name>
    <name type="common">Bloodfluke planorb</name>
    <name type="synonym">Freshwater snail</name>
    <dbReference type="NCBI Taxonomy" id="112525"/>
    <lineage>
        <taxon>Eukaryota</taxon>
        <taxon>Metazoa</taxon>
        <taxon>Spiralia</taxon>
        <taxon>Lophotrochozoa</taxon>
        <taxon>Mollusca</taxon>
        <taxon>Gastropoda</taxon>
        <taxon>Heterobranchia</taxon>
        <taxon>Euthyneura</taxon>
        <taxon>Panpulmonata</taxon>
        <taxon>Hygrophila</taxon>
        <taxon>Lymnaeoidea</taxon>
        <taxon>Planorbidae</taxon>
        <taxon>Biomphalaria</taxon>
    </lineage>
</organism>
<dbReference type="InterPro" id="IPR057090">
    <property type="entry name" value="HTH_KIF26A_B_1st"/>
</dbReference>
<gene>
    <name evidence="2" type="ORF">Bpfe_028076</name>
</gene>
<feature type="domain" description="Kinesin-like protein KIF26A/B helical" evidence="1">
    <location>
        <begin position="6"/>
        <end position="53"/>
    </location>
</feature>
<evidence type="ECO:0000259" key="1">
    <source>
        <dbReference type="Pfam" id="PF23081"/>
    </source>
</evidence>
<feature type="non-terminal residue" evidence="2">
    <location>
        <position position="1"/>
    </location>
</feature>
<dbReference type="Proteomes" id="UP001233172">
    <property type="component" value="Unassembled WGS sequence"/>
</dbReference>
<keyword evidence="3" id="KW-1185">Reference proteome</keyword>
<reference evidence="2" key="1">
    <citation type="journal article" date="2023" name="PLoS Negl. Trop. Dis.">
        <title>A genome sequence for Biomphalaria pfeifferi, the major vector snail for the human-infecting parasite Schistosoma mansoni.</title>
        <authorList>
            <person name="Bu L."/>
            <person name="Lu L."/>
            <person name="Laidemitt M.R."/>
            <person name="Zhang S.M."/>
            <person name="Mutuku M."/>
            <person name="Mkoji G."/>
            <person name="Steinauer M."/>
            <person name="Loker E.S."/>
        </authorList>
    </citation>
    <scope>NUCLEOTIDE SEQUENCE</scope>
    <source>
        <strain evidence="2">KasaAsao</strain>
    </source>
</reference>
<sequence>SIKGDNIGDRLTIPESYERWYSRTGHCGICETPIGQLKQEAVAMIQSIQLAQSSVIPANIPSLVGSCGMRN</sequence>
<proteinExistence type="predicted"/>
<protein>
    <submittedName>
        <fullName evidence="2">Kinesin-like protein KIF26A</fullName>
    </submittedName>
</protein>
<reference evidence="2" key="2">
    <citation type="submission" date="2023-04" db="EMBL/GenBank/DDBJ databases">
        <authorList>
            <person name="Bu L."/>
            <person name="Lu L."/>
            <person name="Laidemitt M.R."/>
            <person name="Zhang S.M."/>
            <person name="Mutuku M."/>
            <person name="Mkoji G."/>
            <person name="Steinauer M."/>
            <person name="Loker E.S."/>
        </authorList>
    </citation>
    <scope>NUCLEOTIDE SEQUENCE</scope>
    <source>
        <strain evidence="2">KasaAsao</strain>
        <tissue evidence="2">Whole Snail</tissue>
    </source>
</reference>
<dbReference type="Pfam" id="PF23081">
    <property type="entry name" value="HTH_KIF26A_B_1st"/>
    <property type="match status" value="1"/>
</dbReference>
<name>A0AAD8EWI8_BIOPF</name>
<evidence type="ECO:0000313" key="2">
    <source>
        <dbReference type="EMBL" id="KAK0042530.1"/>
    </source>
</evidence>
<feature type="non-terminal residue" evidence="2">
    <location>
        <position position="71"/>
    </location>
</feature>
<accession>A0AAD8EWI8</accession>